<dbReference type="Proteomes" id="UP001176940">
    <property type="component" value="Unassembled WGS sequence"/>
</dbReference>
<keyword evidence="3" id="KW-1185">Reference proteome</keyword>
<dbReference type="Pfam" id="PF26215">
    <property type="entry name" value="HTH_animal"/>
    <property type="match status" value="1"/>
</dbReference>
<dbReference type="EMBL" id="CAUEEQ010006076">
    <property type="protein sequence ID" value="CAJ0929717.1"/>
    <property type="molecule type" value="Genomic_DNA"/>
</dbReference>
<protein>
    <recommendedName>
        <fullName evidence="1">Helix-turn-helix domain-containing protein</fullName>
    </recommendedName>
</protein>
<dbReference type="InterPro" id="IPR058912">
    <property type="entry name" value="HTH_animal"/>
</dbReference>
<dbReference type="PANTHER" id="PTHR21301">
    <property type="entry name" value="REVERSE TRANSCRIPTASE"/>
    <property type="match status" value="1"/>
</dbReference>
<evidence type="ECO:0000313" key="2">
    <source>
        <dbReference type="EMBL" id="CAJ0929717.1"/>
    </source>
</evidence>
<organism evidence="2 3">
    <name type="scientific">Ranitomeya imitator</name>
    <name type="common">mimic poison frog</name>
    <dbReference type="NCBI Taxonomy" id="111125"/>
    <lineage>
        <taxon>Eukaryota</taxon>
        <taxon>Metazoa</taxon>
        <taxon>Chordata</taxon>
        <taxon>Craniata</taxon>
        <taxon>Vertebrata</taxon>
        <taxon>Euteleostomi</taxon>
        <taxon>Amphibia</taxon>
        <taxon>Batrachia</taxon>
        <taxon>Anura</taxon>
        <taxon>Neobatrachia</taxon>
        <taxon>Hyloidea</taxon>
        <taxon>Dendrobatidae</taxon>
        <taxon>Dendrobatinae</taxon>
        <taxon>Ranitomeya</taxon>
    </lineage>
</organism>
<sequence length="257" mass="29979">MDSFERNYVYPNPLFQTYNLCWLRYIDDVFCLWTGPQNSLDTFTNYLNTIRDELQFTLNYDNTQISFLDTLVMRGPNGTLNTDLFVKPTDSNSLLHYHSCHPTSIKHSLPRSQFKSVARIVSDPELLPARLDDMSLKFETRHYTRNLLDRAKVLALNPSPRPIASTKPERVPFIHTHHPVMPIVYNIIRKHWPLLRRSYPQIEAFTTPPLMCKRRPTNIRDRVVKADLGSSSKIPRQTFLGTEKTRHVSMFGLCMLL</sequence>
<accession>A0ABN9L3Z9</accession>
<gene>
    <name evidence="2" type="ORF">RIMI_LOCUS3917291</name>
</gene>
<feature type="domain" description="Helix-turn-helix" evidence="1">
    <location>
        <begin position="94"/>
        <end position="151"/>
    </location>
</feature>
<name>A0ABN9L3Z9_9NEOB</name>
<comment type="caution">
    <text evidence="2">The sequence shown here is derived from an EMBL/GenBank/DDBJ whole genome shotgun (WGS) entry which is preliminary data.</text>
</comment>
<reference evidence="2" key="1">
    <citation type="submission" date="2023-07" db="EMBL/GenBank/DDBJ databases">
        <authorList>
            <person name="Stuckert A."/>
        </authorList>
    </citation>
    <scope>NUCLEOTIDE SEQUENCE</scope>
</reference>
<evidence type="ECO:0000259" key="1">
    <source>
        <dbReference type="Pfam" id="PF26215"/>
    </source>
</evidence>
<proteinExistence type="predicted"/>
<evidence type="ECO:0000313" key="3">
    <source>
        <dbReference type="Proteomes" id="UP001176940"/>
    </source>
</evidence>
<dbReference type="PANTHER" id="PTHR21301:SF12">
    <property type="match status" value="1"/>
</dbReference>